<evidence type="ECO:0000313" key="3">
    <source>
        <dbReference type="Proteomes" id="UP001501243"/>
    </source>
</evidence>
<keyword evidence="1" id="KW-0472">Membrane</keyword>
<feature type="transmembrane region" description="Helical" evidence="1">
    <location>
        <begin position="247"/>
        <end position="269"/>
    </location>
</feature>
<evidence type="ECO:0000256" key="1">
    <source>
        <dbReference type="SAM" id="Phobius"/>
    </source>
</evidence>
<proteinExistence type="predicted"/>
<feature type="transmembrane region" description="Helical" evidence="1">
    <location>
        <begin position="220"/>
        <end position="241"/>
    </location>
</feature>
<dbReference type="RefSeq" id="WP_208131728.1">
    <property type="nucleotide sequence ID" value="NZ_BAABGQ010000005.1"/>
</dbReference>
<dbReference type="EMBL" id="BAABGQ010000005">
    <property type="protein sequence ID" value="GAA4497708.1"/>
    <property type="molecule type" value="Genomic_DNA"/>
</dbReference>
<feature type="transmembrane region" description="Helical" evidence="1">
    <location>
        <begin position="21"/>
        <end position="41"/>
    </location>
</feature>
<keyword evidence="3" id="KW-1185">Reference proteome</keyword>
<accession>A0ABP8Q4B5</accession>
<gene>
    <name evidence="2" type="ORF">GCM10023172_13100</name>
</gene>
<comment type="caution">
    <text evidence="2">The sequence shown here is derived from an EMBL/GenBank/DDBJ whole genome shotgun (WGS) entry which is preliminary data.</text>
</comment>
<organism evidence="2 3">
    <name type="scientific">Hymenobacter ginsengisoli</name>
    <dbReference type="NCBI Taxonomy" id="1051626"/>
    <lineage>
        <taxon>Bacteria</taxon>
        <taxon>Pseudomonadati</taxon>
        <taxon>Bacteroidota</taxon>
        <taxon>Cytophagia</taxon>
        <taxon>Cytophagales</taxon>
        <taxon>Hymenobacteraceae</taxon>
        <taxon>Hymenobacter</taxon>
    </lineage>
</organism>
<keyword evidence="1" id="KW-1133">Transmembrane helix</keyword>
<protein>
    <recommendedName>
        <fullName evidence="4">ABC transporter permease</fullName>
    </recommendedName>
</protein>
<evidence type="ECO:0000313" key="2">
    <source>
        <dbReference type="EMBL" id="GAA4497708.1"/>
    </source>
</evidence>
<feature type="transmembrane region" description="Helical" evidence="1">
    <location>
        <begin position="179"/>
        <end position="199"/>
    </location>
</feature>
<keyword evidence="1" id="KW-0812">Transmembrane</keyword>
<reference evidence="3" key="1">
    <citation type="journal article" date="2019" name="Int. J. Syst. Evol. Microbiol.">
        <title>The Global Catalogue of Microorganisms (GCM) 10K type strain sequencing project: providing services to taxonomists for standard genome sequencing and annotation.</title>
        <authorList>
            <consortium name="The Broad Institute Genomics Platform"/>
            <consortium name="The Broad Institute Genome Sequencing Center for Infectious Disease"/>
            <person name="Wu L."/>
            <person name="Ma J."/>
        </authorList>
    </citation>
    <scope>NUCLEOTIDE SEQUENCE [LARGE SCALE GENOMIC DNA]</scope>
    <source>
        <strain evidence="3">JCM 17841</strain>
    </source>
</reference>
<feature type="transmembrane region" description="Helical" evidence="1">
    <location>
        <begin position="153"/>
        <end position="173"/>
    </location>
</feature>
<feature type="transmembrane region" description="Helical" evidence="1">
    <location>
        <begin position="281"/>
        <end position="309"/>
    </location>
</feature>
<sequence length="321" mass="34218">MLPAAPLAAYLRLRLRLLARLLCEIGWWRLVLGGAMLGLGLLQALASLGGHPVGRWLLPLLGAGALLGAHRQRADLPFLASAAPGFRPWLAVEYGLAALPGALGLLAVRGYGPAALLLGLAPLVAWAPPARADAATRHRWRSPFRSEAFEWVGGMRATKGLWLWPILVALATWQRAQPLAPVAGLLLWLLVVAACYGIPEPSPMLTLAARTPRQFLRRRLALGLGYAAATAAPFWLLLGLGSAGGGAVLAVALFWLWLLSMVILCKYAFYPVVGHIRSTQGLVLAVGLLGAWHPAYPPVMLAAAGGLVWQSQRRLRAVLAT</sequence>
<evidence type="ECO:0008006" key="4">
    <source>
        <dbReference type="Google" id="ProtNLM"/>
    </source>
</evidence>
<dbReference type="Proteomes" id="UP001501243">
    <property type="component" value="Unassembled WGS sequence"/>
</dbReference>
<feature type="transmembrane region" description="Helical" evidence="1">
    <location>
        <begin position="114"/>
        <end position="132"/>
    </location>
</feature>
<name>A0ABP8Q4B5_9BACT</name>